<feature type="domain" description="Peptidase S9 prolyl oligopeptidase catalytic" evidence="1">
    <location>
        <begin position="114"/>
        <end position="248"/>
    </location>
</feature>
<dbReference type="InterPro" id="IPR029058">
    <property type="entry name" value="AB_hydrolase_fold"/>
</dbReference>
<proteinExistence type="predicted"/>
<sequence length="274" mass="30394">MLSISKIRQSLIFPGSETQGRQIKIPPEFQDSLEGPIDTDNGNRIFLLSGEALSNDKQPSQTWLLYFYGNAMCLSDANFDLNYFRQFGLNVVIPEYIGFGMSSGTASESGCYETARAAYQYLTQTKGVQPDQIIVAGWSLGAAVATYLAEIQPVAALILLSAFTNIPDEAVEIFPNVLKWLIPKWLIELLIPERFNNLKRIAKVKCPIFISHGTEDEIVPFAMAKALRAKAKAKGIAVSFLPIPRAKHNEFFEVGGEQLREGVTNFIANLPHSY</sequence>
<name>A0A1U7H446_9CYAN</name>
<accession>A0A1U7H446</accession>
<dbReference type="AlphaFoldDB" id="A0A1U7H446"/>
<dbReference type="PANTHER" id="PTHR12277">
    <property type="entry name" value="ALPHA/BETA HYDROLASE DOMAIN-CONTAINING PROTEIN"/>
    <property type="match status" value="1"/>
</dbReference>
<gene>
    <name evidence="2" type="ORF">NIES592_06295</name>
</gene>
<comment type="caution">
    <text evidence="2">The sequence shown here is derived from an EMBL/GenBank/DDBJ whole genome shotgun (WGS) entry which is preliminary data.</text>
</comment>
<dbReference type="Gene3D" id="3.40.50.1820">
    <property type="entry name" value="alpha/beta hydrolase"/>
    <property type="match status" value="1"/>
</dbReference>
<dbReference type="EMBL" id="MRCA01000002">
    <property type="protein sequence ID" value="OKH15886.1"/>
    <property type="molecule type" value="Genomic_DNA"/>
</dbReference>
<reference evidence="2 3" key="1">
    <citation type="submission" date="2016-11" db="EMBL/GenBank/DDBJ databases">
        <title>Draft Genome Sequences of Nine Cyanobacterial Strains from Diverse Habitats.</title>
        <authorList>
            <person name="Zhu T."/>
            <person name="Hou S."/>
            <person name="Lu X."/>
            <person name="Hess W.R."/>
        </authorList>
    </citation>
    <scope>NUCLEOTIDE SEQUENCE [LARGE SCALE GENOMIC DNA]</scope>
    <source>
        <strain evidence="2 3">NIES-592</strain>
    </source>
</reference>
<keyword evidence="3" id="KW-1185">Reference proteome</keyword>
<dbReference type="GO" id="GO:0006508">
    <property type="term" value="P:proteolysis"/>
    <property type="evidence" value="ECO:0007669"/>
    <property type="project" value="InterPro"/>
</dbReference>
<dbReference type="Pfam" id="PF00326">
    <property type="entry name" value="Peptidase_S9"/>
    <property type="match status" value="1"/>
</dbReference>
<dbReference type="OrthoDB" id="9776685at2"/>
<dbReference type="PANTHER" id="PTHR12277:SF81">
    <property type="entry name" value="PROTEIN ABHD13"/>
    <property type="match status" value="1"/>
</dbReference>
<protein>
    <submittedName>
        <fullName evidence="2">Alpha/beta hydrolase</fullName>
    </submittedName>
</protein>
<dbReference type="GO" id="GO:0008236">
    <property type="term" value="F:serine-type peptidase activity"/>
    <property type="evidence" value="ECO:0007669"/>
    <property type="project" value="InterPro"/>
</dbReference>
<dbReference type="InterPro" id="IPR001375">
    <property type="entry name" value="Peptidase_S9_cat"/>
</dbReference>
<dbReference type="SUPFAM" id="SSF53474">
    <property type="entry name" value="alpha/beta-Hydrolases"/>
    <property type="match status" value="1"/>
</dbReference>
<evidence type="ECO:0000313" key="3">
    <source>
        <dbReference type="Proteomes" id="UP000186391"/>
    </source>
</evidence>
<dbReference type="Proteomes" id="UP000186391">
    <property type="component" value="Unassembled WGS sequence"/>
</dbReference>
<evidence type="ECO:0000313" key="2">
    <source>
        <dbReference type="EMBL" id="OKH15886.1"/>
    </source>
</evidence>
<organism evidence="2 3">
    <name type="scientific">Fischerella major NIES-592</name>
    <dbReference type="NCBI Taxonomy" id="210994"/>
    <lineage>
        <taxon>Bacteria</taxon>
        <taxon>Bacillati</taxon>
        <taxon>Cyanobacteriota</taxon>
        <taxon>Cyanophyceae</taxon>
        <taxon>Nostocales</taxon>
        <taxon>Hapalosiphonaceae</taxon>
        <taxon>Fischerella</taxon>
    </lineage>
</organism>
<keyword evidence="2" id="KW-0378">Hydrolase</keyword>
<evidence type="ECO:0000259" key="1">
    <source>
        <dbReference type="Pfam" id="PF00326"/>
    </source>
</evidence>